<dbReference type="OrthoDB" id="278058at2759"/>
<dbReference type="Proteomes" id="UP000037460">
    <property type="component" value="Unassembled WGS sequence"/>
</dbReference>
<accession>A0A0M0JUV6</accession>
<keyword evidence="2" id="KW-1185">Reference proteome</keyword>
<name>A0A0M0JUV6_9EUKA</name>
<reference evidence="2" key="1">
    <citation type="journal article" date="2015" name="PLoS Genet.">
        <title>Genome Sequence and Transcriptome Analyses of Chrysochromulina tobin: Metabolic Tools for Enhanced Algal Fitness in the Prominent Order Prymnesiales (Haptophyceae).</title>
        <authorList>
            <person name="Hovde B.T."/>
            <person name="Deodato C.R."/>
            <person name="Hunsperger H.M."/>
            <person name="Ryken S.A."/>
            <person name="Yost W."/>
            <person name="Jha R.K."/>
            <person name="Patterson J."/>
            <person name="Monnat R.J. Jr."/>
            <person name="Barlow S.B."/>
            <person name="Starkenburg S.R."/>
            <person name="Cattolico R.A."/>
        </authorList>
    </citation>
    <scope>NUCLEOTIDE SEQUENCE</scope>
    <source>
        <strain evidence="2">CCMP291</strain>
    </source>
</reference>
<evidence type="ECO:0000313" key="1">
    <source>
        <dbReference type="EMBL" id="KOO30314.1"/>
    </source>
</evidence>
<organism evidence="1 2">
    <name type="scientific">Chrysochromulina tobinii</name>
    <dbReference type="NCBI Taxonomy" id="1460289"/>
    <lineage>
        <taxon>Eukaryota</taxon>
        <taxon>Haptista</taxon>
        <taxon>Haptophyta</taxon>
        <taxon>Prymnesiophyceae</taxon>
        <taxon>Prymnesiales</taxon>
        <taxon>Chrysochromulinaceae</taxon>
        <taxon>Chrysochromulina</taxon>
    </lineage>
</organism>
<proteinExistence type="predicted"/>
<comment type="caution">
    <text evidence="1">The sequence shown here is derived from an EMBL/GenBank/DDBJ whole genome shotgun (WGS) entry which is preliminary data.</text>
</comment>
<dbReference type="EMBL" id="JWZX01002248">
    <property type="protein sequence ID" value="KOO30314.1"/>
    <property type="molecule type" value="Genomic_DNA"/>
</dbReference>
<evidence type="ECO:0000313" key="2">
    <source>
        <dbReference type="Proteomes" id="UP000037460"/>
    </source>
</evidence>
<gene>
    <name evidence="1" type="ORF">Ctob_005913</name>
</gene>
<protein>
    <submittedName>
        <fullName evidence="1">Uncharacterized protein</fullName>
    </submittedName>
</protein>
<sequence>MDPDDNLNLVQPVNPWGGNAWSMYTEYFQWRPTHNSNSKQYKVNAGETLHGSIVYNKNEDSYLLSQQIVETGAVSSQTVPCQDGKKYTIPYIVYEKLFPCGDYPPDGIVTFRNITAECDGVDCTKDIVWEAKVKDANCNMAARIDYPQPGEISITWDTSMPSAYDGLSYDDLEALNGQSGWGKSLVQSRRQVEI</sequence>
<dbReference type="AlphaFoldDB" id="A0A0M0JUV6"/>